<sequence length="86" mass="9500">RLLAQNDGKPVSPNNKNIQIKKIIASIIIAFGVFFTGLMLLNVWNPTSTIRNNLLINKIMPTAEILSVAFLVLLAVLKLIETKNNS</sequence>
<dbReference type="AlphaFoldDB" id="A0A2M6XTU3"/>
<proteinExistence type="predicted"/>
<name>A0A2M6XTU3_9BACT</name>
<dbReference type="EMBL" id="PEXQ01000071">
    <property type="protein sequence ID" value="PIU14270.1"/>
    <property type="molecule type" value="Genomic_DNA"/>
</dbReference>
<dbReference type="Proteomes" id="UP000229784">
    <property type="component" value="Unassembled WGS sequence"/>
</dbReference>
<evidence type="ECO:0000313" key="2">
    <source>
        <dbReference type="EMBL" id="PIU14270.1"/>
    </source>
</evidence>
<feature type="non-terminal residue" evidence="2">
    <location>
        <position position="1"/>
    </location>
</feature>
<evidence type="ECO:0000313" key="3">
    <source>
        <dbReference type="Proteomes" id="UP000229784"/>
    </source>
</evidence>
<organism evidence="2 3">
    <name type="scientific">bacterium (Candidatus Gribaldobacteria) CG08_land_8_20_14_0_20_39_15</name>
    <dbReference type="NCBI Taxonomy" id="2014273"/>
    <lineage>
        <taxon>Bacteria</taxon>
        <taxon>Candidatus Gribaldobacteria</taxon>
    </lineage>
</organism>
<keyword evidence="1" id="KW-0812">Transmembrane</keyword>
<keyword evidence="1" id="KW-1133">Transmembrane helix</keyword>
<evidence type="ECO:0000256" key="1">
    <source>
        <dbReference type="SAM" id="Phobius"/>
    </source>
</evidence>
<feature type="transmembrane region" description="Helical" evidence="1">
    <location>
        <begin position="23"/>
        <end position="44"/>
    </location>
</feature>
<keyword evidence="1" id="KW-0472">Membrane</keyword>
<protein>
    <submittedName>
        <fullName evidence="2">Uncharacterized protein</fullName>
    </submittedName>
</protein>
<accession>A0A2M6XTU3</accession>
<comment type="caution">
    <text evidence="2">The sequence shown here is derived from an EMBL/GenBank/DDBJ whole genome shotgun (WGS) entry which is preliminary data.</text>
</comment>
<feature type="transmembrane region" description="Helical" evidence="1">
    <location>
        <begin position="59"/>
        <end position="80"/>
    </location>
</feature>
<reference evidence="3" key="1">
    <citation type="submission" date="2017-09" db="EMBL/GenBank/DDBJ databases">
        <title>Depth-based differentiation of microbial function through sediment-hosted aquifers and enrichment of novel symbionts in the deep terrestrial subsurface.</title>
        <authorList>
            <person name="Probst A.J."/>
            <person name="Ladd B."/>
            <person name="Jarett J.K."/>
            <person name="Geller-Mcgrath D.E."/>
            <person name="Sieber C.M.K."/>
            <person name="Emerson J.B."/>
            <person name="Anantharaman K."/>
            <person name="Thomas B.C."/>
            <person name="Malmstrom R."/>
            <person name="Stieglmeier M."/>
            <person name="Klingl A."/>
            <person name="Woyke T."/>
            <person name="Ryan C.M."/>
            <person name="Banfield J.F."/>
        </authorList>
    </citation>
    <scope>NUCLEOTIDE SEQUENCE [LARGE SCALE GENOMIC DNA]</scope>
</reference>
<gene>
    <name evidence="2" type="ORF">COT20_02840</name>
</gene>